<evidence type="ECO:0000313" key="1">
    <source>
        <dbReference type="EMBL" id="PIO75944.1"/>
    </source>
</evidence>
<proteinExistence type="predicted"/>
<dbReference type="GO" id="GO:0016791">
    <property type="term" value="F:phosphatase activity"/>
    <property type="evidence" value="ECO:0007669"/>
    <property type="project" value="UniProtKB-ARBA"/>
</dbReference>
<accession>A0A2G9V0C4</accession>
<evidence type="ECO:0008006" key="3">
    <source>
        <dbReference type="Google" id="ProtNLM"/>
    </source>
</evidence>
<evidence type="ECO:0000313" key="2">
    <source>
        <dbReference type="Proteomes" id="UP000230423"/>
    </source>
</evidence>
<dbReference type="SUPFAM" id="SSF53254">
    <property type="entry name" value="Phosphoglycerate mutase-like"/>
    <property type="match status" value="1"/>
</dbReference>
<dbReference type="EMBL" id="KZ345091">
    <property type="protein sequence ID" value="PIO75944.1"/>
    <property type="molecule type" value="Genomic_DNA"/>
</dbReference>
<sequence length="137" mass="15415">MAGSFGFTLVLQMPRPSSNTHEYKKGSKPSHIAAKDDEANVRTTLIVVRHGETVAEVFPQWLRLAYQGRLYQPFDLNMPSTIPDRPMEHFRFDPPLSQFGYSVAERVGKGIRQAGYDPHTVSFIATVYGTQAVMSRI</sequence>
<dbReference type="OrthoDB" id="414418at2759"/>
<name>A0A2G9V0C4_TELCI</name>
<dbReference type="AlphaFoldDB" id="A0A2G9V0C4"/>
<organism evidence="1 2">
    <name type="scientific">Teladorsagia circumcincta</name>
    <name type="common">Brown stomach worm</name>
    <name type="synonym">Ostertagia circumcincta</name>
    <dbReference type="NCBI Taxonomy" id="45464"/>
    <lineage>
        <taxon>Eukaryota</taxon>
        <taxon>Metazoa</taxon>
        <taxon>Ecdysozoa</taxon>
        <taxon>Nematoda</taxon>
        <taxon>Chromadorea</taxon>
        <taxon>Rhabditida</taxon>
        <taxon>Rhabditina</taxon>
        <taxon>Rhabditomorpha</taxon>
        <taxon>Strongyloidea</taxon>
        <taxon>Trichostrongylidae</taxon>
        <taxon>Teladorsagia</taxon>
    </lineage>
</organism>
<reference evidence="1 2" key="1">
    <citation type="submission" date="2015-09" db="EMBL/GenBank/DDBJ databases">
        <title>Draft genome of the parasitic nematode Teladorsagia circumcincta isolate WARC Sus (inbred).</title>
        <authorList>
            <person name="Mitreva M."/>
        </authorList>
    </citation>
    <scope>NUCLEOTIDE SEQUENCE [LARGE SCALE GENOMIC DNA]</scope>
    <source>
        <strain evidence="1 2">S</strain>
    </source>
</reference>
<dbReference type="InterPro" id="IPR029033">
    <property type="entry name" value="His_PPase_superfam"/>
</dbReference>
<protein>
    <recommendedName>
        <fullName evidence="3">Phosphoglycerate mutase family protein</fullName>
    </recommendedName>
</protein>
<dbReference type="Gene3D" id="3.40.50.1240">
    <property type="entry name" value="Phosphoglycerate mutase-like"/>
    <property type="match status" value="1"/>
</dbReference>
<gene>
    <name evidence="1" type="ORF">TELCIR_01987</name>
</gene>
<dbReference type="Proteomes" id="UP000230423">
    <property type="component" value="Unassembled WGS sequence"/>
</dbReference>
<keyword evidence="2" id="KW-1185">Reference proteome</keyword>